<evidence type="ECO:0000259" key="1">
    <source>
        <dbReference type="Pfam" id="PF08486"/>
    </source>
</evidence>
<evidence type="ECO:0000313" key="2">
    <source>
        <dbReference type="EMBL" id="OPJ56761.1"/>
    </source>
</evidence>
<dbReference type="Proteomes" id="UP000190140">
    <property type="component" value="Unassembled WGS sequence"/>
</dbReference>
<dbReference type="EMBL" id="MZGW01000001">
    <property type="protein sequence ID" value="OPJ56761.1"/>
    <property type="molecule type" value="Genomic_DNA"/>
</dbReference>
<feature type="domain" description="Sporulation stage II protein D amidase enhancer LytB N-terminal" evidence="1">
    <location>
        <begin position="236"/>
        <end position="325"/>
    </location>
</feature>
<dbReference type="Pfam" id="PF08486">
    <property type="entry name" value="SpoIID"/>
    <property type="match status" value="1"/>
</dbReference>
<dbReference type="OrthoDB" id="9794671at2"/>
<reference evidence="2 3" key="1">
    <citation type="submission" date="2017-03" db="EMBL/GenBank/DDBJ databases">
        <title>Genome sequence of Clostridium thermoalcaliphilum DSM 7309.</title>
        <authorList>
            <person name="Poehlein A."/>
            <person name="Daniel R."/>
        </authorList>
    </citation>
    <scope>NUCLEOTIDE SEQUENCE [LARGE SCALE GENOMIC DNA]</scope>
    <source>
        <strain evidence="2 3">DSM 7309</strain>
    </source>
</reference>
<organism evidence="2 3">
    <name type="scientific">Alkalithermobacter paradoxus</name>
    <dbReference type="NCBI Taxonomy" id="29349"/>
    <lineage>
        <taxon>Bacteria</taxon>
        <taxon>Bacillati</taxon>
        <taxon>Bacillota</taxon>
        <taxon>Clostridia</taxon>
        <taxon>Peptostreptococcales</taxon>
        <taxon>Tepidibacteraceae</taxon>
        <taxon>Alkalithermobacter</taxon>
    </lineage>
</organism>
<dbReference type="GO" id="GO:0030288">
    <property type="term" value="C:outer membrane-bounded periplasmic space"/>
    <property type="evidence" value="ECO:0007669"/>
    <property type="project" value="TreeGrafter"/>
</dbReference>
<protein>
    <submittedName>
        <fullName evidence="2">Amidase enhancer</fullName>
    </submittedName>
</protein>
<evidence type="ECO:0000313" key="3">
    <source>
        <dbReference type="Proteomes" id="UP000190140"/>
    </source>
</evidence>
<dbReference type="InterPro" id="IPR013486">
    <property type="entry name" value="SpoIID/LytB"/>
</dbReference>
<sequence>MIKSRLRFVSGIIMFLLTFSINSSSFANISIPEFIRIGLHYDSTATSLVNLSSNHGFRISRLNGTTLTTLLDISGETNLRVKKNAYYINNNGNYVEYNPSNPPANNSNLEGPHHVKIGNNFNNITDAINLRNALNSSGLNSYVFFDGQFKVYLGNFISSQDAQRRIDELRITHPSHNYELVNPSATSVEIVNNNGQRVFAYDSSIDICISNLSGNPIIVNDRSFRGSIIFKRFTGSDMTVINRVRLEEYLYGVVPREMPASWNVEALKAQAIAARNYAIRNINKHSTRGFDLCTTQHCQVYGGHSSENSNSNRAVDETRGQVIVYNGSLVEAYYHSHSGGRTENSENVWSAALPYLRGVNDPYSLRSASANNSWDVIRTKSDIESRLATHGRSVGSLQDIQITQLSSLGRPMTVTFIGSSGQSTASKDFIRTVLGLNSTMFTLNKETTQSMDNVQVWAGNLGTTRRINIKGASVISGDNKVRTINTNSQIHVRGASRSDTIQPDTIVTGYRFSGSGWGHGIGMSQWGAKVMADEGFNYEQILRHYYTGVQIIKP</sequence>
<dbReference type="GO" id="GO:0030435">
    <property type="term" value="P:sporulation resulting in formation of a cellular spore"/>
    <property type="evidence" value="ECO:0007669"/>
    <property type="project" value="InterPro"/>
</dbReference>
<comment type="caution">
    <text evidence="2">The sequence shown here is derived from an EMBL/GenBank/DDBJ whole genome shotgun (WGS) entry which is preliminary data.</text>
</comment>
<proteinExistence type="predicted"/>
<dbReference type="NCBIfam" id="TIGR02669">
    <property type="entry name" value="SpoIID_LytB"/>
    <property type="match status" value="1"/>
</dbReference>
<accession>A0A1V4I9U1</accession>
<dbReference type="RefSeq" id="WP_079410064.1">
    <property type="nucleotide sequence ID" value="NZ_MZGW01000001.1"/>
</dbReference>
<dbReference type="PANTHER" id="PTHR30032:SF4">
    <property type="entry name" value="AMIDASE ENHANCER"/>
    <property type="match status" value="1"/>
</dbReference>
<keyword evidence="3" id="KW-1185">Reference proteome</keyword>
<dbReference type="STRING" id="29349.CLOTH_00430"/>
<name>A0A1V4I9U1_9FIRM</name>
<dbReference type="InterPro" id="IPR051922">
    <property type="entry name" value="Bact_Sporulation_Assoc"/>
</dbReference>
<dbReference type="InterPro" id="IPR013693">
    <property type="entry name" value="SpoIID/LytB_N"/>
</dbReference>
<gene>
    <name evidence="2" type="primary">lytB_1</name>
    <name evidence="2" type="ORF">CLOTH_00430</name>
</gene>
<dbReference type="PANTHER" id="PTHR30032">
    <property type="entry name" value="N-ACETYLMURAMOYL-L-ALANINE AMIDASE-RELATED"/>
    <property type="match status" value="1"/>
</dbReference>
<dbReference type="AlphaFoldDB" id="A0A1V4I9U1"/>